<comment type="caution">
    <text evidence="5">The sequence shown here is derived from an EMBL/GenBank/DDBJ whole genome shotgun (WGS) entry which is preliminary data.</text>
</comment>
<accession>A0A919VTN4</accession>
<dbReference type="InterPro" id="IPR036388">
    <property type="entry name" value="WH-like_DNA-bd_sf"/>
</dbReference>
<evidence type="ECO:0000313" key="6">
    <source>
        <dbReference type="Proteomes" id="UP000681340"/>
    </source>
</evidence>
<name>A0A919VTN4_9ACTN</name>
<proteinExistence type="predicted"/>
<evidence type="ECO:0000256" key="2">
    <source>
        <dbReference type="ARBA" id="ARBA00023125"/>
    </source>
</evidence>
<dbReference type="AlphaFoldDB" id="A0A919VTN4"/>
<dbReference type="PANTHER" id="PTHR44688">
    <property type="entry name" value="DNA-BINDING TRANSCRIPTIONAL ACTIVATOR DEVR_DOSR"/>
    <property type="match status" value="1"/>
</dbReference>
<keyword evidence="1" id="KW-0805">Transcription regulation</keyword>
<dbReference type="SUPFAM" id="SSF46894">
    <property type="entry name" value="C-terminal effector domain of the bipartite response regulators"/>
    <property type="match status" value="1"/>
</dbReference>
<feature type="domain" description="HTH luxR-type" evidence="4">
    <location>
        <begin position="797"/>
        <end position="862"/>
    </location>
</feature>
<dbReference type="SMART" id="SM00421">
    <property type="entry name" value="HTH_LUXR"/>
    <property type="match status" value="1"/>
</dbReference>
<keyword evidence="2" id="KW-0238">DNA-binding</keyword>
<dbReference type="InterPro" id="IPR016032">
    <property type="entry name" value="Sig_transdc_resp-reg_C-effctor"/>
</dbReference>
<dbReference type="PRINTS" id="PR00038">
    <property type="entry name" value="HTHLUXR"/>
</dbReference>
<dbReference type="Proteomes" id="UP000681340">
    <property type="component" value="Unassembled WGS sequence"/>
</dbReference>
<evidence type="ECO:0000256" key="3">
    <source>
        <dbReference type="ARBA" id="ARBA00023163"/>
    </source>
</evidence>
<organism evidence="5 6">
    <name type="scientific">Actinoplanes auranticolor</name>
    <dbReference type="NCBI Taxonomy" id="47988"/>
    <lineage>
        <taxon>Bacteria</taxon>
        <taxon>Bacillati</taxon>
        <taxon>Actinomycetota</taxon>
        <taxon>Actinomycetes</taxon>
        <taxon>Micromonosporales</taxon>
        <taxon>Micromonosporaceae</taxon>
        <taxon>Actinoplanes</taxon>
    </lineage>
</organism>
<dbReference type="Pfam" id="PF00196">
    <property type="entry name" value="GerE"/>
    <property type="match status" value="1"/>
</dbReference>
<dbReference type="GO" id="GO:0003677">
    <property type="term" value="F:DNA binding"/>
    <property type="evidence" value="ECO:0007669"/>
    <property type="project" value="UniProtKB-KW"/>
</dbReference>
<sequence>MEHWGFVGRADELTRLITVATRDTDRGLILSGSAGIGKSRLLHEAVAELPAEHYAVHCASANIASSGLPFGGLAQILPTDPPAALSAAGLLRWAVDGLHAESGNRPMVLAIDDAHLLDPPSAALAHLLVREGATLLGTLRTAEPVPPPISALWTEGLLSHAELDPLTDDESRRLLTALVRGPVEPGSAQRLIRLGGGNPLLLRELVLAALSGGELTKTYGFWRWTGRLTLAPSLADLVGARIGGLTPGVRDVLEMVAFGEPVGLTLLMRAAAAADVEAAEERGLIRIVIDERRRDVRLAHPLYGEVVRRGCPVTRSRRLLATLADLVEGAGARRRDDLLRVAVWRLDSGTAQDGALLLDAARQAFNRFDIDLARRLAAAARDAGAGWAAAELLATVLLFADCPEEALKVLGDDPDDSARRLTARAAVEFFGLGRAEAADTLAAARLPDPAEMARVRAFEAFIRLQLDELPTARRLARSVLDEPAAGVATRALARCILAYLLAAGGDPDGSAELVAAVEADTAAWRRDTPTLQYALQMAEGTRVSVALDLPAIDRILAAEFAHLAQAGGFGFGSGWVSLLQAQASLLRGQTDEALHATEQACASLAPARVYDGSAHFARANVAALRGESTIATESLATAEAAAGTAVSLYYPWQEQARAWTLACQGEPAAAVRVVQRAVTRLRADHLYGHELLALYDLVRLGQPQLAAARLAELAPVVGGPATPLLIRHAVAAAAEAGEDLFAVAREFAVLGYQPFAAEAAAGAVRIFRIARDPRALAASTLMADVLSRCGPLRTPALLAVQPALTVRERQVAELAAEGVRSREIADRLYLSPRTVENHLQRVYTKLGVNGRLELAPALRLLPQ</sequence>
<evidence type="ECO:0000259" key="4">
    <source>
        <dbReference type="PROSITE" id="PS50043"/>
    </source>
</evidence>
<dbReference type="SUPFAM" id="SSF52540">
    <property type="entry name" value="P-loop containing nucleoside triphosphate hydrolases"/>
    <property type="match status" value="1"/>
</dbReference>
<dbReference type="RefSeq" id="WP_212992474.1">
    <property type="nucleotide sequence ID" value="NZ_BAABEA010000003.1"/>
</dbReference>
<gene>
    <name evidence="5" type="ORF">Aau02nite_65980</name>
</gene>
<dbReference type="InterPro" id="IPR000792">
    <property type="entry name" value="Tscrpt_reg_LuxR_C"/>
</dbReference>
<evidence type="ECO:0000256" key="1">
    <source>
        <dbReference type="ARBA" id="ARBA00023015"/>
    </source>
</evidence>
<keyword evidence="3" id="KW-0804">Transcription</keyword>
<protein>
    <submittedName>
        <fullName evidence="5">Transcriptional regulator</fullName>
    </submittedName>
</protein>
<dbReference type="PANTHER" id="PTHR44688:SF16">
    <property type="entry name" value="DNA-BINDING TRANSCRIPTIONAL ACTIVATOR DEVR_DOSR"/>
    <property type="match status" value="1"/>
</dbReference>
<dbReference type="PROSITE" id="PS00622">
    <property type="entry name" value="HTH_LUXR_1"/>
    <property type="match status" value="1"/>
</dbReference>
<dbReference type="CDD" id="cd06170">
    <property type="entry name" value="LuxR_C_like"/>
    <property type="match status" value="1"/>
</dbReference>
<reference evidence="5" key="1">
    <citation type="submission" date="2021-03" db="EMBL/GenBank/DDBJ databases">
        <title>Whole genome shotgun sequence of Actinoplanes auranticolor NBRC 12245.</title>
        <authorList>
            <person name="Komaki H."/>
            <person name="Tamura T."/>
        </authorList>
    </citation>
    <scope>NUCLEOTIDE SEQUENCE</scope>
    <source>
        <strain evidence="5">NBRC 12245</strain>
    </source>
</reference>
<dbReference type="Pfam" id="PF13191">
    <property type="entry name" value="AAA_16"/>
    <property type="match status" value="1"/>
</dbReference>
<dbReference type="Gene3D" id="1.10.10.10">
    <property type="entry name" value="Winged helix-like DNA-binding domain superfamily/Winged helix DNA-binding domain"/>
    <property type="match status" value="1"/>
</dbReference>
<keyword evidence="6" id="KW-1185">Reference proteome</keyword>
<dbReference type="PROSITE" id="PS50043">
    <property type="entry name" value="HTH_LUXR_2"/>
    <property type="match status" value="1"/>
</dbReference>
<dbReference type="GO" id="GO:0006355">
    <property type="term" value="P:regulation of DNA-templated transcription"/>
    <property type="evidence" value="ECO:0007669"/>
    <property type="project" value="InterPro"/>
</dbReference>
<dbReference type="EMBL" id="BOQL01000057">
    <property type="protein sequence ID" value="GIM75447.1"/>
    <property type="molecule type" value="Genomic_DNA"/>
</dbReference>
<dbReference type="InterPro" id="IPR027417">
    <property type="entry name" value="P-loop_NTPase"/>
</dbReference>
<evidence type="ECO:0000313" key="5">
    <source>
        <dbReference type="EMBL" id="GIM75447.1"/>
    </source>
</evidence>
<dbReference type="Gene3D" id="3.40.50.300">
    <property type="entry name" value="P-loop containing nucleotide triphosphate hydrolases"/>
    <property type="match status" value="1"/>
</dbReference>
<dbReference type="InterPro" id="IPR041664">
    <property type="entry name" value="AAA_16"/>
</dbReference>